<sequence>MLRALVNHNDRFLEENYRLKAQMEIYAKKMGRKKAKLENERMVSRMRKADYEDVFRKLWDKTFEMDKPRSKIKTGLIPRLKLGTRISGTYSEMGTGCSSGSLTATI</sequence>
<evidence type="ECO:0000313" key="2">
    <source>
        <dbReference type="Proteomes" id="UP001055879"/>
    </source>
</evidence>
<reference evidence="1 2" key="2">
    <citation type="journal article" date="2022" name="Mol. Ecol. Resour.">
        <title>The genomes of chicory, endive, great burdock and yacon provide insights into Asteraceae paleo-polyploidization history and plant inulin production.</title>
        <authorList>
            <person name="Fan W."/>
            <person name="Wang S."/>
            <person name="Wang H."/>
            <person name="Wang A."/>
            <person name="Jiang F."/>
            <person name="Liu H."/>
            <person name="Zhao H."/>
            <person name="Xu D."/>
            <person name="Zhang Y."/>
        </authorList>
    </citation>
    <scope>NUCLEOTIDE SEQUENCE [LARGE SCALE GENOMIC DNA]</scope>
    <source>
        <strain evidence="2">cv. Niubang</strain>
    </source>
</reference>
<keyword evidence="2" id="KW-1185">Reference proteome</keyword>
<proteinExistence type="predicted"/>
<comment type="caution">
    <text evidence="1">The sequence shown here is derived from an EMBL/GenBank/DDBJ whole genome shotgun (WGS) entry which is preliminary data.</text>
</comment>
<accession>A0ACB8Y7R5</accession>
<dbReference type="Proteomes" id="UP001055879">
    <property type="component" value="Linkage Group LG13"/>
</dbReference>
<dbReference type="EMBL" id="CM042059">
    <property type="protein sequence ID" value="KAI3681350.1"/>
    <property type="molecule type" value="Genomic_DNA"/>
</dbReference>
<reference evidence="2" key="1">
    <citation type="journal article" date="2022" name="Mol. Ecol. Resour.">
        <title>The genomes of chicory, endive, great burdock and yacon provide insights into Asteraceae palaeo-polyploidization history and plant inulin production.</title>
        <authorList>
            <person name="Fan W."/>
            <person name="Wang S."/>
            <person name="Wang H."/>
            <person name="Wang A."/>
            <person name="Jiang F."/>
            <person name="Liu H."/>
            <person name="Zhao H."/>
            <person name="Xu D."/>
            <person name="Zhang Y."/>
        </authorList>
    </citation>
    <scope>NUCLEOTIDE SEQUENCE [LARGE SCALE GENOMIC DNA]</scope>
    <source>
        <strain evidence="2">cv. Niubang</strain>
    </source>
</reference>
<protein>
    <submittedName>
        <fullName evidence="1">Uncharacterized protein</fullName>
    </submittedName>
</protein>
<gene>
    <name evidence="1" type="ORF">L6452_36142</name>
</gene>
<evidence type="ECO:0000313" key="1">
    <source>
        <dbReference type="EMBL" id="KAI3681350.1"/>
    </source>
</evidence>
<organism evidence="1 2">
    <name type="scientific">Arctium lappa</name>
    <name type="common">Greater burdock</name>
    <name type="synonym">Lappa major</name>
    <dbReference type="NCBI Taxonomy" id="4217"/>
    <lineage>
        <taxon>Eukaryota</taxon>
        <taxon>Viridiplantae</taxon>
        <taxon>Streptophyta</taxon>
        <taxon>Embryophyta</taxon>
        <taxon>Tracheophyta</taxon>
        <taxon>Spermatophyta</taxon>
        <taxon>Magnoliopsida</taxon>
        <taxon>eudicotyledons</taxon>
        <taxon>Gunneridae</taxon>
        <taxon>Pentapetalae</taxon>
        <taxon>asterids</taxon>
        <taxon>campanulids</taxon>
        <taxon>Asterales</taxon>
        <taxon>Asteraceae</taxon>
        <taxon>Carduoideae</taxon>
        <taxon>Cardueae</taxon>
        <taxon>Arctiinae</taxon>
        <taxon>Arctium</taxon>
    </lineage>
</organism>
<name>A0ACB8Y7R5_ARCLA</name>